<protein>
    <submittedName>
        <fullName evidence="2">Uncharacterized protein</fullName>
    </submittedName>
</protein>
<evidence type="ECO:0000313" key="2">
    <source>
        <dbReference type="EMBL" id="RST29892.1"/>
    </source>
</evidence>
<keyword evidence="3" id="KW-1185">Reference proteome</keyword>
<dbReference type="OrthoDB" id="7583863at2"/>
<dbReference type="Proteomes" id="UP000274661">
    <property type="component" value="Unassembled WGS sequence"/>
</dbReference>
<organism evidence="2 3">
    <name type="scientific">Sphingomonas ginkgonis</name>
    <dbReference type="NCBI Taxonomy" id="2315330"/>
    <lineage>
        <taxon>Bacteria</taxon>
        <taxon>Pseudomonadati</taxon>
        <taxon>Pseudomonadota</taxon>
        <taxon>Alphaproteobacteria</taxon>
        <taxon>Sphingomonadales</taxon>
        <taxon>Sphingomonadaceae</taxon>
        <taxon>Sphingomonas</taxon>
    </lineage>
</organism>
<reference evidence="2 3" key="1">
    <citation type="submission" date="2018-12" db="EMBL/GenBank/DDBJ databases">
        <title>Sphingomonas sp. HMF7854 Genome sequencing and assembly.</title>
        <authorList>
            <person name="Cha I."/>
            <person name="Kang H."/>
            <person name="Kim H."/>
            <person name="Kang J."/>
            <person name="Joh K."/>
        </authorList>
    </citation>
    <scope>NUCLEOTIDE SEQUENCE [LARGE SCALE GENOMIC DNA]</scope>
    <source>
        <strain evidence="2 3">HMF7854</strain>
    </source>
</reference>
<comment type="caution">
    <text evidence="2">The sequence shown here is derived from an EMBL/GenBank/DDBJ whole genome shotgun (WGS) entry which is preliminary data.</text>
</comment>
<feature type="compositionally biased region" description="Low complexity" evidence="1">
    <location>
        <begin position="89"/>
        <end position="101"/>
    </location>
</feature>
<feature type="region of interest" description="Disordered" evidence="1">
    <location>
        <begin position="78"/>
        <end position="101"/>
    </location>
</feature>
<accession>A0A429V7L6</accession>
<name>A0A429V7L6_9SPHN</name>
<evidence type="ECO:0000313" key="3">
    <source>
        <dbReference type="Proteomes" id="UP000274661"/>
    </source>
</evidence>
<dbReference type="RefSeq" id="WP_126717730.1">
    <property type="nucleotide sequence ID" value="NZ_RWJF01000001.1"/>
</dbReference>
<proteinExistence type="predicted"/>
<gene>
    <name evidence="2" type="ORF">HMF7854_02935</name>
</gene>
<dbReference type="AlphaFoldDB" id="A0A429V7L6"/>
<sequence>MRAILFILILAILILIGLFATGLLHLQQTRPAQLPSVSSNGTSVTTRGGQTPAFDVETGKVVIGSKPATVKVPALTVERGGQPAGNGATTSTTTTTTTNAQ</sequence>
<dbReference type="EMBL" id="RWJF01000001">
    <property type="protein sequence ID" value="RST29892.1"/>
    <property type="molecule type" value="Genomic_DNA"/>
</dbReference>
<evidence type="ECO:0000256" key="1">
    <source>
        <dbReference type="SAM" id="MobiDB-lite"/>
    </source>
</evidence>